<protein>
    <submittedName>
        <fullName evidence="1">Uncharacterized protein</fullName>
    </submittedName>
</protein>
<evidence type="ECO:0000313" key="1">
    <source>
        <dbReference type="EMBL" id="KIY68865.1"/>
    </source>
</evidence>
<reference evidence="1 2" key="1">
    <citation type="journal article" date="2015" name="Fungal Genet. Biol.">
        <title>Evolution of novel wood decay mechanisms in Agaricales revealed by the genome sequences of Fistulina hepatica and Cylindrobasidium torrendii.</title>
        <authorList>
            <person name="Floudas D."/>
            <person name="Held B.W."/>
            <person name="Riley R."/>
            <person name="Nagy L.G."/>
            <person name="Koehler G."/>
            <person name="Ransdell A.S."/>
            <person name="Younus H."/>
            <person name="Chow J."/>
            <person name="Chiniquy J."/>
            <person name="Lipzen A."/>
            <person name="Tritt A."/>
            <person name="Sun H."/>
            <person name="Haridas S."/>
            <person name="LaButti K."/>
            <person name="Ohm R.A."/>
            <person name="Kues U."/>
            <person name="Blanchette R.A."/>
            <person name="Grigoriev I.V."/>
            <person name="Minto R.E."/>
            <person name="Hibbett D.S."/>
        </authorList>
    </citation>
    <scope>NUCLEOTIDE SEQUENCE [LARGE SCALE GENOMIC DNA]</scope>
    <source>
        <strain evidence="1 2">FP15055 ss-10</strain>
    </source>
</reference>
<dbReference type="Proteomes" id="UP000054007">
    <property type="component" value="Unassembled WGS sequence"/>
</dbReference>
<sequence length="147" mass="16833">MHFSADLIKEDTFTTTPRTASISCDKKGTVSVLVYSLFSNSCILESASSPIPIYYTNSINSARLINSQAIRDYDVQWLNSSTDSVADIVKQGMPTPEYPKSYSLLSMAKSLARYGYHSQVWTRERRRCRRRRQIGGSKQLLRARRRR</sequence>
<evidence type="ECO:0000313" key="2">
    <source>
        <dbReference type="Proteomes" id="UP000054007"/>
    </source>
</evidence>
<keyword evidence="2" id="KW-1185">Reference proteome</keyword>
<dbReference type="EMBL" id="KN880494">
    <property type="protein sequence ID" value="KIY68865.1"/>
    <property type="molecule type" value="Genomic_DNA"/>
</dbReference>
<name>A0A0D7BF73_9AGAR</name>
<proteinExistence type="predicted"/>
<dbReference type="AlphaFoldDB" id="A0A0D7BF73"/>
<gene>
    <name evidence="1" type="ORF">CYLTODRAFT_247422</name>
</gene>
<accession>A0A0D7BF73</accession>
<organism evidence="1 2">
    <name type="scientific">Cylindrobasidium torrendii FP15055 ss-10</name>
    <dbReference type="NCBI Taxonomy" id="1314674"/>
    <lineage>
        <taxon>Eukaryota</taxon>
        <taxon>Fungi</taxon>
        <taxon>Dikarya</taxon>
        <taxon>Basidiomycota</taxon>
        <taxon>Agaricomycotina</taxon>
        <taxon>Agaricomycetes</taxon>
        <taxon>Agaricomycetidae</taxon>
        <taxon>Agaricales</taxon>
        <taxon>Marasmiineae</taxon>
        <taxon>Physalacriaceae</taxon>
        <taxon>Cylindrobasidium</taxon>
    </lineage>
</organism>